<comment type="pathway">
    <text evidence="1">Lipid metabolism.</text>
</comment>
<keyword evidence="13" id="KW-1185">Reference proteome</keyword>
<evidence type="ECO:0000259" key="10">
    <source>
        <dbReference type="Pfam" id="PF08541"/>
    </source>
</evidence>
<dbReference type="GO" id="GO:0044550">
    <property type="term" value="P:secondary metabolite biosynthetic process"/>
    <property type="evidence" value="ECO:0007669"/>
    <property type="project" value="TreeGrafter"/>
</dbReference>
<evidence type="ECO:0000256" key="3">
    <source>
        <dbReference type="ARBA" id="ARBA00022490"/>
    </source>
</evidence>
<evidence type="ECO:0000256" key="5">
    <source>
        <dbReference type="ARBA" id="ARBA00022679"/>
    </source>
</evidence>
<dbReference type="OrthoDB" id="1704808at2"/>
<dbReference type="InterPro" id="IPR016039">
    <property type="entry name" value="Thiolase-like"/>
</dbReference>
<dbReference type="Proteomes" id="UP000198304">
    <property type="component" value="Unassembled WGS sequence"/>
</dbReference>
<dbReference type="AlphaFoldDB" id="A0A239J9B6"/>
<sequence length="344" mass="37343">MEVKINGNGTYFAGIKGIGHYVPENIVTNDDLAKKINTTNEWISTKIGVKTRRIASEHEALSDIAYEASKRALANAKIKPEEIDLIILSRLDPDHLDPPTSCLVQSLLGAKNAATFDIAIGGCAGSVYSLAIATDFVKSGACRNVLAISGDVNSRNIIDWSDRQTCCFFGDGIAATVVSRIKEDKGIKSYQLKVDGSKYDVIIMPIGGSRTPITEKNVNSRERYVVMNNREVWNFATTVGPQIVKDVTAIAGKEVSELDWVIFHQANKNIIRNNMNTLGLPMEKTYTTIEKYGNTGGASVLLTLSEAVETGLVKTGDKIALAAFGAGLAWGGLYLEWCAEEDFI</sequence>
<dbReference type="Pfam" id="PF08541">
    <property type="entry name" value="ACP_syn_III_C"/>
    <property type="match status" value="1"/>
</dbReference>
<dbReference type="Pfam" id="PF08545">
    <property type="entry name" value="ACP_syn_III"/>
    <property type="match status" value="1"/>
</dbReference>
<keyword evidence="6" id="KW-0276">Fatty acid metabolism</keyword>
<dbReference type="InterPro" id="IPR013751">
    <property type="entry name" value="ACP_syn_III_N"/>
</dbReference>
<dbReference type="NCBIfam" id="NF006829">
    <property type="entry name" value="PRK09352.1"/>
    <property type="match status" value="1"/>
</dbReference>
<dbReference type="SUPFAM" id="SSF53901">
    <property type="entry name" value="Thiolase-like"/>
    <property type="match status" value="1"/>
</dbReference>
<proteinExistence type="inferred from homology"/>
<feature type="domain" description="Beta-ketoacyl-[acyl-carrier-protein] synthase III N-terminal" evidence="11">
    <location>
        <begin position="116"/>
        <end position="196"/>
    </location>
</feature>
<evidence type="ECO:0000256" key="1">
    <source>
        <dbReference type="ARBA" id="ARBA00005189"/>
    </source>
</evidence>
<evidence type="ECO:0000256" key="9">
    <source>
        <dbReference type="ARBA" id="ARBA00023315"/>
    </source>
</evidence>
<evidence type="ECO:0000256" key="6">
    <source>
        <dbReference type="ARBA" id="ARBA00022832"/>
    </source>
</evidence>
<evidence type="ECO:0000313" key="13">
    <source>
        <dbReference type="Proteomes" id="UP000198304"/>
    </source>
</evidence>
<evidence type="ECO:0000313" key="12">
    <source>
        <dbReference type="EMBL" id="SNT01244.1"/>
    </source>
</evidence>
<dbReference type="PANTHER" id="PTHR34069:SF2">
    <property type="entry name" value="BETA-KETOACYL-[ACYL-CARRIER-PROTEIN] SYNTHASE III"/>
    <property type="match status" value="1"/>
</dbReference>
<dbReference type="InterPro" id="IPR013747">
    <property type="entry name" value="ACP_syn_III_C"/>
</dbReference>
<evidence type="ECO:0000256" key="2">
    <source>
        <dbReference type="ARBA" id="ARBA00008642"/>
    </source>
</evidence>
<evidence type="ECO:0000259" key="11">
    <source>
        <dbReference type="Pfam" id="PF08545"/>
    </source>
</evidence>
<dbReference type="NCBIfam" id="TIGR00747">
    <property type="entry name" value="fabH"/>
    <property type="match status" value="1"/>
</dbReference>
<dbReference type="EMBL" id="FZOJ01000033">
    <property type="protein sequence ID" value="SNT01244.1"/>
    <property type="molecule type" value="Genomic_DNA"/>
</dbReference>
<feature type="domain" description="Beta-ketoacyl-[acyl-carrier-protein] synthase III C-terminal" evidence="10">
    <location>
        <begin position="251"/>
        <end position="337"/>
    </location>
</feature>
<keyword evidence="4" id="KW-0444">Lipid biosynthesis</keyword>
<evidence type="ECO:0000256" key="4">
    <source>
        <dbReference type="ARBA" id="ARBA00022516"/>
    </source>
</evidence>
<comment type="similarity">
    <text evidence="2">Belongs to the thiolase-like superfamily. FabH family.</text>
</comment>
<dbReference type="CDD" id="cd00830">
    <property type="entry name" value="KAS_III"/>
    <property type="match status" value="1"/>
</dbReference>
<name>A0A239J9B6_9FIRM</name>
<dbReference type="PANTHER" id="PTHR34069">
    <property type="entry name" value="3-OXOACYL-[ACYL-CARRIER-PROTEIN] SYNTHASE 3"/>
    <property type="match status" value="1"/>
</dbReference>
<dbReference type="GO" id="GO:0004315">
    <property type="term" value="F:3-oxoacyl-[acyl-carrier-protein] synthase activity"/>
    <property type="evidence" value="ECO:0007669"/>
    <property type="project" value="InterPro"/>
</dbReference>
<reference evidence="12 13" key="1">
    <citation type="submission" date="2017-06" db="EMBL/GenBank/DDBJ databases">
        <authorList>
            <person name="Kim H.J."/>
            <person name="Triplett B.A."/>
        </authorList>
    </citation>
    <scope>NUCLEOTIDE SEQUENCE [LARGE SCALE GENOMIC DNA]</scope>
    <source>
        <strain evidence="12 13">SCA</strain>
    </source>
</reference>
<keyword evidence="8" id="KW-0275">Fatty acid biosynthesis</keyword>
<dbReference type="GO" id="GO:0006633">
    <property type="term" value="P:fatty acid biosynthetic process"/>
    <property type="evidence" value="ECO:0007669"/>
    <property type="project" value="UniProtKB-KW"/>
</dbReference>
<gene>
    <name evidence="12" type="ORF">SAMN05446037_103336</name>
</gene>
<keyword evidence="3" id="KW-0963">Cytoplasm</keyword>
<keyword evidence="7" id="KW-0443">Lipid metabolism</keyword>
<keyword evidence="9" id="KW-0012">Acyltransferase</keyword>
<accession>A0A239J9B6</accession>
<evidence type="ECO:0000256" key="8">
    <source>
        <dbReference type="ARBA" id="ARBA00023160"/>
    </source>
</evidence>
<organism evidence="12 13">
    <name type="scientific">Anaerovirgula multivorans</name>
    <dbReference type="NCBI Taxonomy" id="312168"/>
    <lineage>
        <taxon>Bacteria</taxon>
        <taxon>Bacillati</taxon>
        <taxon>Bacillota</taxon>
        <taxon>Clostridia</taxon>
        <taxon>Peptostreptococcales</taxon>
        <taxon>Natronincolaceae</taxon>
        <taxon>Anaerovirgula</taxon>
    </lineage>
</organism>
<protein>
    <submittedName>
        <fullName evidence="12">3-oxoacyl-[acyl-carrier-protein] synthase-3</fullName>
    </submittedName>
</protein>
<evidence type="ECO:0000256" key="7">
    <source>
        <dbReference type="ARBA" id="ARBA00023098"/>
    </source>
</evidence>
<keyword evidence="5" id="KW-0808">Transferase</keyword>
<dbReference type="InterPro" id="IPR004655">
    <property type="entry name" value="FabH"/>
</dbReference>
<dbReference type="RefSeq" id="WP_089284871.1">
    <property type="nucleotide sequence ID" value="NZ_FZOJ01000033.1"/>
</dbReference>
<dbReference type="Gene3D" id="3.40.47.10">
    <property type="match status" value="1"/>
</dbReference>